<keyword evidence="3" id="KW-1185">Reference proteome</keyword>
<evidence type="ECO:0000313" key="3">
    <source>
        <dbReference type="Proteomes" id="UP000184268"/>
    </source>
</evidence>
<feature type="transmembrane region" description="Helical" evidence="1">
    <location>
        <begin position="33"/>
        <end position="52"/>
    </location>
</feature>
<keyword evidence="1" id="KW-0472">Membrane</keyword>
<accession>A0A1M5UG71</accession>
<evidence type="ECO:0000256" key="1">
    <source>
        <dbReference type="SAM" id="Phobius"/>
    </source>
</evidence>
<dbReference type="EMBL" id="FQXG01000003">
    <property type="protein sequence ID" value="SHH61920.1"/>
    <property type="molecule type" value="Genomic_DNA"/>
</dbReference>
<evidence type="ECO:0000313" key="2">
    <source>
        <dbReference type="EMBL" id="SHH61920.1"/>
    </source>
</evidence>
<gene>
    <name evidence="2" type="ORF">SAMN02745129_2553</name>
</gene>
<feature type="transmembrane region" description="Helical" evidence="1">
    <location>
        <begin position="58"/>
        <end position="79"/>
    </location>
</feature>
<sequence length="142" mass="16406">MTDPLATIHRLEQHPWLEPTQPSTARLIQIQRLRGIILILLAAIGLPILHWMVPFAGWQVSLFLFLVVLSGAYAGLFSYSQKPSSLEQPPELINRLRLTHLEKDRLDDLVASQGVLYRFQYGLLTHLSKCRRQVEYNNKYRS</sequence>
<dbReference type="Proteomes" id="UP000184268">
    <property type="component" value="Unassembled WGS sequence"/>
</dbReference>
<keyword evidence="1" id="KW-0812">Transmembrane</keyword>
<name>A0A1M5UG71_9GAMM</name>
<proteinExistence type="predicted"/>
<dbReference type="STRING" id="299255.SAMN02745129_2553"/>
<protein>
    <submittedName>
        <fullName evidence="2">Uncharacterized protein</fullName>
    </submittedName>
</protein>
<dbReference type="AlphaFoldDB" id="A0A1M5UG71"/>
<dbReference type="RefSeq" id="WP_067655194.1">
    <property type="nucleotide sequence ID" value="NZ_FQXG01000003.1"/>
</dbReference>
<reference evidence="2 3" key="1">
    <citation type="submission" date="2016-11" db="EMBL/GenBank/DDBJ databases">
        <authorList>
            <person name="Jaros S."/>
            <person name="Januszkiewicz K."/>
            <person name="Wedrychowicz H."/>
        </authorList>
    </citation>
    <scope>NUCLEOTIDE SEQUENCE [LARGE SCALE GENOMIC DNA]</scope>
    <source>
        <strain evidence="2 3">DSM 16917</strain>
    </source>
</reference>
<keyword evidence="1" id="KW-1133">Transmembrane helix</keyword>
<organism evidence="2 3">
    <name type="scientific">Ferrimonas marina</name>
    <dbReference type="NCBI Taxonomy" id="299255"/>
    <lineage>
        <taxon>Bacteria</taxon>
        <taxon>Pseudomonadati</taxon>
        <taxon>Pseudomonadota</taxon>
        <taxon>Gammaproteobacteria</taxon>
        <taxon>Alteromonadales</taxon>
        <taxon>Ferrimonadaceae</taxon>
        <taxon>Ferrimonas</taxon>
    </lineage>
</organism>